<keyword evidence="3" id="KW-0285">Flavoprotein</keyword>
<evidence type="ECO:0000313" key="8">
    <source>
        <dbReference type="Proteomes" id="UP000823882"/>
    </source>
</evidence>
<protein>
    <submittedName>
        <fullName evidence="7">Nitroreductase family protein</fullName>
    </submittedName>
</protein>
<dbReference type="SUPFAM" id="SSF55469">
    <property type="entry name" value="FMN-dependent nitroreductase-like"/>
    <property type="match status" value="1"/>
</dbReference>
<feature type="domain" description="Nitroreductase" evidence="6">
    <location>
        <begin position="8"/>
        <end position="173"/>
    </location>
</feature>
<evidence type="ECO:0000256" key="2">
    <source>
        <dbReference type="ARBA" id="ARBA00007118"/>
    </source>
</evidence>
<sequence length="191" mass="20770">MDTLECLVTRRSVRKYKPDPIPRQELEEILAAAACAPSAVNLQPWYLVAVCSPEGMAEFRDTMHQVAVKTRPELEARFANHPQVIRETESFLVSLGGAPVCVLAFLQKDGYPDRDSVVQSAAAAVENLLLAAWSKGIGSCWMTAPVSTGFGPALRDRFAPGKGELVAAVALGYPDQTPKMPKRRAGRCVFL</sequence>
<dbReference type="Gene3D" id="3.40.109.10">
    <property type="entry name" value="NADH Oxidase"/>
    <property type="match status" value="1"/>
</dbReference>
<keyword evidence="4" id="KW-0288">FMN</keyword>
<keyword evidence="5" id="KW-0560">Oxidoreductase</keyword>
<comment type="caution">
    <text evidence="7">The sequence shown here is derived from an EMBL/GenBank/DDBJ whole genome shotgun (WGS) entry which is preliminary data.</text>
</comment>
<proteinExistence type="inferred from homology"/>
<name>A0A9D2SYU0_9FIRM</name>
<accession>A0A9D2SYU0</accession>
<dbReference type="PANTHER" id="PTHR43673">
    <property type="entry name" value="NAD(P)H NITROREDUCTASE YDGI-RELATED"/>
    <property type="match status" value="1"/>
</dbReference>
<reference evidence="7" key="1">
    <citation type="journal article" date="2021" name="PeerJ">
        <title>Extensive microbial diversity within the chicken gut microbiome revealed by metagenomics and culture.</title>
        <authorList>
            <person name="Gilroy R."/>
            <person name="Ravi A."/>
            <person name="Getino M."/>
            <person name="Pursley I."/>
            <person name="Horton D.L."/>
            <person name="Alikhan N.F."/>
            <person name="Baker D."/>
            <person name="Gharbi K."/>
            <person name="Hall N."/>
            <person name="Watson M."/>
            <person name="Adriaenssens E.M."/>
            <person name="Foster-Nyarko E."/>
            <person name="Jarju S."/>
            <person name="Secka A."/>
            <person name="Antonio M."/>
            <person name="Oren A."/>
            <person name="Chaudhuri R.R."/>
            <person name="La Ragione R."/>
            <person name="Hildebrand F."/>
            <person name="Pallen M.J."/>
        </authorList>
    </citation>
    <scope>NUCLEOTIDE SEQUENCE</scope>
    <source>
        <strain evidence="7">CHK186-1790</strain>
    </source>
</reference>
<evidence type="ECO:0000313" key="7">
    <source>
        <dbReference type="EMBL" id="HJC40107.1"/>
    </source>
</evidence>
<gene>
    <name evidence="7" type="ORF">H9701_00955</name>
</gene>
<dbReference type="AlphaFoldDB" id="A0A9D2SYU0"/>
<evidence type="ECO:0000256" key="5">
    <source>
        <dbReference type="ARBA" id="ARBA00023002"/>
    </source>
</evidence>
<comment type="cofactor">
    <cofactor evidence="1">
        <name>FMN</name>
        <dbReference type="ChEBI" id="CHEBI:58210"/>
    </cofactor>
</comment>
<dbReference type="Pfam" id="PF00881">
    <property type="entry name" value="Nitroreductase"/>
    <property type="match status" value="1"/>
</dbReference>
<dbReference type="GO" id="GO:0016491">
    <property type="term" value="F:oxidoreductase activity"/>
    <property type="evidence" value="ECO:0007669"/>
    <property type="project" value="UniProtKB-KW"/>
</dbReference>
<evidence type="ECO:0000256" key="4">
    <source>
        <dbReference type="ARBA" id="ARBA00022643"/>
    </source>
</evidence>
<dbReference type="InterPro" id="IPR000415">
    <property type="entry name" value="Nitroreductase-like"/>
</dbReference>
<comment type="similarity">
    <text evidence="2">Belongs to the nitroreductase family.</text>
</comment>
<evidence type="ECO:0000256" key="1">
    <source>
        <dbReference type="ARBA" id="ARBA00001917"/>
    </source>
</evidence>
<dbReference type="Proteomes" id="UP000823882">
    <property type="component" value="Unassembled WGS sequence"/>
</dbReference>
<evidence type="ECO:0000259" key="6">
    <source>
        <dbReference type="Pfam" id="PF00881"/>
    </source>
</evidence>
<organism evidence="7 8">
    <name type="scientific">Candidatus Intestinimonas pullistercoris</name>
    <dbReference type="NCBI Taxonomy" id="2838623"/>
    <lineage>
        <taxon>Bacteria</taxon>
        <taxon>Bacillati</taxon>
        <taxon>Bacillota</taxon>
        <taxon>Clostridia</taxon>
        <taxon>Eubacteriales</taxon>
        <taxon>Intestinimonas</taxon>
    </lineage>
</organism>
<dbReference type="EMBL" id="DWWJ01000016">
    <property type="protein sequence ID" value="HJC40107.1"/>
    <property type="molecule type" value="Genomic_DNA"/>
</dbReference>
<dbReference type="PANTHER" id="PTHR43673:SF2">
    <property type="entry name" value="NITROREDUCTASE"/>
    <property type="match status" value="1"/>
</dbReference>
<dbReference type="InterPro" id="IPR029479">
    <property type="entry name" value="Nitroreductase"/>
</dbReference>
<evidence type="ECO:0000256" key="3">
    <source>
        <dbReference type="ARBA" id="ARBA00022630"/>
    </source>
</evidence>
<reference evidence="7" key="2">
    <citation type="submission" date="2021-04" db="EMBL/GenBank/DDBJ databases">
        <authorList>
            <person name="Gilroy R."/>
        </authorList>
    </citation>
    <scope>NUCLEOTIDE SEQUENCE</scope>
    <source>
        <strain evidence="7">CHK186-1790</strain>
    </source>
</reference>